<dbReference type="Pfam" id="PF07687">
    <property type="entry name" value="M20_dimer"/>
    <property type="match status" value="1"/>
</dbReference>
<comment type="similarity">
    <text evidence="1">Belongs to the peptidase M20A family.</text>
</comment>
<dbReference type="Gene3D" id="3.30.70.360">
    <property type="match status" value="1"/>
</dbReference>
<gene>
    <name evidence="3" type="ORF">J2Y69_000263</name>
</gene>
<dbReference type="EMBL" id="JAVDUM010000001">
    <property type="protein sequence ID" value="MDR6865681.1"/>
    <property type="molecule type" value="Genomic_DNA"/>
</dbReference>
<feature type="domain" description="Peptidase M20 dimerisation" evidence="2">
    <location>
        <begin position="166"/>
        <end position="258"/>
    </location>
</feature>
<dbReference type="SUPFAM" id="SSF53187">
    <property type="entry name" value="Zn-dependent exopeptidases"/>
    <property type="match status" value="1"/>
</dbReference>
<dbReference type="InterPro" id="IPR011650">
    <property type="entry name" value="Peptidase_M20_dimer"/>
</dbReference>
<proteinExistence type="inferred from homology"/>
<reference evidence="3 4" key="1">
    <citation type="submission" date="2023-07" db="EMBL/GenBank/DDBJ databases">
        <title>Sorghum-associated microbial communities from plants grown in Nebraska, USA.</title>
        <authorList>
            <person name="Schachtman D."/>
        </authorList>
    </citation>
    <scope>NUCLEOTIDE SEQUENCE [LARGE SCALE GENOMIC DNA]</scope>
    <source>
        <strain evidence="3 4">2980</strain>
    </source>
</reference>
<dbReference type="InterPro" id="IPR002933">
    <property type="entry name" value="Peptidase_M20"/>
</dbReference>
<dbReference type="Gene3D" id="3.40.630.10">
    <property type="entry name" value="Zn peptidases"/>
    <property type="match status" value="1"/>
</dbReference>
<organism evidence="3 4">
    <name type="scientific">Microbacterium resistens</name>
    <dbReference type="NCBI Taxonomy" id="156977"/>
    <lineage>
        <taxon>Bacteria</taxon>
        <taxon>Bacillati</taxon>
        <taxon>Actinomycetota</taxon>
        <taxon>Actinomycetes</taxon>
        <taxon>Micrococcales</taxon>
        <taxon>Microbacteriaceae</taxon>
        <taxon>Microbacterium</taxon>
    </lineage>
</organism>
<protein>
    <recommendedName>
        <fullName evidence="1">Peptidase M20 domain-containing protein 2</fullName>
    </recommendedName>
</protein>
<dbReference type="PIRSF" id="PIRSF037226">
    <property type="entry name" value="Amidohydrolase_ACY1L2_prd"/>
    <property type="match status" value="1"/>
</dbReference>
<dbReference type="PANTHER" id="PTHR30575:SF0">
    <property type="entry name" value="XAA-ARG DIPEPTIDASE"/>
    <property type="match status" value="1"/>
</dbReference>
<evidence type="ECO:0000259" key="2">
    <source>
        <dbReference type="Pfam" id="PF07687"/>
    </source>
</evidence>
<evidence type="ECO:0000313" key="3">
    <source>
        <dbReference type="EMBL" id="MDR6865681.1"/>
    </source>
</evidence>
<sequence>MSHDTIDAAVDELRDALIGLSHQIHALAEPGFEETRSAEAVRSLLSALGHDARVGGYGLSTSLEARAGSGAPTIALMAEYDALPGIGHACGHNVIAASAVGAFLATARSLQESGAPGTIVLLGTPAEENGTGKEVMARHGAFEGIDAALMIHPTGGDDLPSGRSLGLREVEIVFQGRASHASAAPQFGINALDAAVAAYQGIATLRQSLLVGDQVHGIITDGGERPNVIPERAALHFYVRSPSSAQLLDISRRIEEIAYGAARMIGATVELVWDRYPACLPMQSNEPLSDRFTQWMETIGRSTPVPHSIERGLGSTDAGNVSVRIPTIHPMISIAPAGIVPHTERFAHEAVSEAADRAIVESARGLAHTALDYLTSATLRAAAAEAFERERNPAVNVLLAGSEQHV</sequence>
<dbReference type="InterPro" id="IPR052030">
    <property type="entry name" value="Peptidase_M20/M20A_hydrolases"/>
</dbReference>
<name>A0ABU1S7V3_9MICO</name>
<dbReference type="InterPro" id="IPR036264">
    <property type="entry name" value="Bact_exopeptidase_dim_dom"/>
</dbReference>
<dbReference type="RefSeq" id="WP_310016731.1">
    <property type="nucleotide sequence ID" value="NZ_JAVDUM010000001.1"/>
</dbReference>
<dbReference type="CDD" id="cd05672">
    <property type="entry name" value="M20_ACY1L2-like"/>
    <property type="match status" value="1"/>
</dbReference>
<dbReference type="Proteomes" id="UP001259347">
    <property type="component" value="Unassembled WGS sequence"/>
</dbReference>
<keyword evidence="4" id="KW-1185">Reference proteome</keyword>
<dbReference type="NCBIfam" id="TIGR01891">
    <property type="entry name" value="amidohydrolases"/>
    <property type="match status" value="1"/>
</dbReference>
<dbReference type="Pfam" id="PF01546">
    <property type="entry name" value="Peptidase_M20"/>
    <property type="match status" value="1"/>
</dbReference>
<dbReference type="InterPro" id="IPR017439">
    <property type="entry name" value="Amidohydrolase"/>
</dbReference>
<dbReference type="InterPro" id="IPR017144">
    <property type="entry name" value="Xaa-Arg_dipeptidase"/>
</dbReference>
<accession>A0ABU1S7V3</accession>
<dbReference type="SUPFAM" id="SSF55031">
    <property type="entry name" value="Bacterial exopeptidase dimerisation domain"/>
    <property type="match status" value="1"/>
</dbReference>
<evidence type="ECO:0000313" key="4">
    <source>
        <dbReference type="Proteomes" id="UP001259347"/>
    </source>
</evidence>
<dbReference type="PANTHER" id="PTHR30575">
    <property type="entry name" value="PEPTIDASE M20"/>
    <property type="match status" value="1"/>
</dbReference>
<evidence type="ECO:0000256" key="1">
    <source>
        <dbReference type="PIRNR" id="PIRNR037226"/>
    </source>
</evidence>
<comment type="caution">
    <text evidence="3">The sequence shown here is derived from an EMBL/GenBank/DDBJ whole genome shotgun (WGS) entry which is preliminary data.</text>
</comment>